<reference evidence="1" key="1">
    <citation type="journal article" date="2023" name="G3 (Bethesda)">
        <title>Whole genome assembly and annotation of the endangered Caribbean coral Acropora cervicornis.</title>
        <authorList>
            <person name="Selwyn J.D."/>
            <person name="Vollmer S.V."/>
        </authorList>
    </citation>
    <scope>NUCLEOTIDE SEQUENCE</scope>
    <source>
        <strain evidence="1">K2</strain>
    </source>
</reference>
<accession>A0AAD9V9N2</accession>
<organism evidence="1 2">
    <name type="scientific">Acropora cervicornis</name>
    <name type="common">Staghorn coral</name>
    <dbReference type="NCBI Taxonomy" id="6130"/>
    <lineage>
        <taxon>Eukaryota</taxon>
        <taxon>Metazoa</taxon>
        <taxon>Cnidaria</taxon>
        <taxon>Anthozoa</taxon>
        <taxon>Hexacorallia</taxon>
        <taxon>Scleractinia</taxon>
        <taxon>Astrocoeniina</taxon>
        <taxon>Acroporidae</taxon>
        <taxon>Acropora</taxon>
    </lineage>
</organism>
<reference evidence="1" key="2">
    <citation type="journal article" date="2023" name="Science">
        <title>Genomic signatures of disease resistance in endangered staghorn corals.</title>
        <authorList>
            <person name="Vollmer S.V."/>
            <person name="Selwyn J.D."/>
            <person name="Despard B.A."/>
            <person name="Roesel C.L."/>
        </authorList>
    </citation>
    <scope>NUCLEOTIDE SEQUENCE</scope>
    <source>
        <strain evidence="1">K2</strain>
    </source>
</reference>
<dbReference type="AlphaFoldDB" id="A0AAD9V9N2"/>
<keyword evidence="2" id="KW-1185">Reference proteome</keyword>
<evidence type="ECO:0000313" key="2">
    <source>
        <dbReference type="Proteomes" id="UP001249851"/>
    </source>
</evidence>
<dbReference type="Proteomes" id="UP001249851">
    <property type="component" value="Unassembled WGS sequence"/>
</dbReference>
<comment type="caution">
    <text evidence="1">The sequence shown here is derived from an EMBL/GenBank/DDBJ whole genome shotgun (WGS) entry which is preliminary data.</text>
</comment>
<evidence type="ECO:0000313" key="1">
    <source>
        <dbReference type="EMBL" id="KAK2566403.1"/>
    </source>
</evidence>
<gene>
    <name evidence="1" type="ORF">P5673_009913</name>
</gene>
<protein>
    <submittedName>
        <fullName evidence="1">Uncharacterized protein</fullName>
    </submittedName>
</protein>
<name>A0AAD9V9N2_ACRCE</name>
<sequence length="184" mass="21393">MDLTPNWITVDRMNHRREKNSKDPLLTLLHKVSDWTSERKDTPEVIRAYWSFRDEISVQDDVPHQSYQVIGPASLRHRAHEGADSSIQQAHKPIYWQGMQAAIKETFIVWSLCLVPEEFTKGDKVYLKRWPTNKSQPWIYQEEIGKSIPRSFLVSKALGPVCQNHEKIRGAKAEPDDSHDVMMD</sequence>
<dbReference type="EMBL" id="JARQWQ010000017">
    <property type="protein sequence ID" value="KAK2566403.1"/>
    <property type="molecule type" value="Genomic_DNA"/>
</dbReference>
<proteinExistence type="predicted"/>